<dbReference type="InterPro" id="IPR006938">
    <property type="entry name" value="DUF624"/>
</dbReference>
<proteinExistence type="predicted"/>
<keyword evidence="1" id="KW-0812">Transmembrane</keyword>
<feature type="transmembrane region" description="Helical" evidence="1">
    <location>
        <begin position="99"/>
        <end position="121"/>
    </location>
</feature>
<keyword evidence="3" id="KW-1185">Reference proteome</keyword>
<dbReference type="AlphaFoldDB" id="A0A1H2LW11"/>
<dbReference type="EMBL" id="LT629791">
    <property type="protein sequence ID" value="SDU85200.1"/>
    <property type="molecule type" value="Genomic_DNA"/>
</dbReference>
<feature type="transmembrane region" description="Helical" evidence="1">
    <location>
        <begin position="163"/>
        <end position="181"/>
    </location>
</feature>
<evidence type="ECO:0000313" key="3">
    <source>
        <dbReference type="Proteomes" id="UP000182977"/>
    </source>
</evidence>
<evidence type="ECO:0000256" key="1">
    <source>
        <dbReference type="SAM" id="Phobius"/>
    </source>
</evidence>
<name>A0A1H2LW11_9ACTN</name>
<dbReference type="RefSeq" id="WP_046772208.1">
    <property type="nucleotide sequence ID" value="NZ_LBMC01000058.1"/>
</dbReference>
<keyword evidence="1" id="KW-1133">Transmembrane helix</keyword>
<evidence type="ECO:0000313" key="2">
    <source>
        <dbReference type="EMBL" id="SDU85200.1"/>
    </source>
</evidence>
<dbReference type="Pfam" id="PF04854">
    <property type="entry name" value="DUF624"/>
    <property type="match status" value="1"/>
</dbReference>
<keyword evidence="1" id="KW-0472">Membrane</keyword>
<protein>
    <submittedName>
        <fullName evidence="2">Uncharacterized membrane protein YesL</fullName>
    </submittedName>
</protein>
<dbReference type="Proteomes" id="UP000182977">
    <property type="component" value="Chromosome I"/>
</dbReference>
<dbReference type="STRING" id="419479.SAMN04488563_6743"/>
<accession>A0A1H2LW11</accession>
<feature type="transmembrane region" description="Helical" evidence="1">
    <location>
        <begin position="17"/>
        <end position="42"/>
    </location>
</feature>
<gene>
    <name evidence="2" type="ORF">SAMN04488563_6743</name>
</gene>
<reference evidence="3" key="1">
    <citation type="submission" date="2016-10" db="EMBL/GenBank/DDBJ databases">
        <authorList>
            <person name="Varghese N."/>
            <person name="Submissions S."/>
        </authorList>
    </citation>
    <scope>NUCLEOTIDE SEQUENCE [LARGE SCALE GENOMIC DNA]</scope>
    <source>
        <strain evidence="3">DSM 45079</strain>
    </source>
</reference>
<sequence length="197" mass="20243">MTADTPLYRLLAAATELVWLTTLWLLACLPVVTAPAATTALFRLARTRSEARAGAREFVAAMRSGFRRSTVTGGGWLVAGAVLAGDLWAIAALPDAMRVGAGAVLISVLVVYLAATPYLFTALAEPDLPGARVVRLAVLAALGTPGTAVRCLVVLAAGATAVVVVWPLVFVVPAVCAMVLARLCHAPATAATTLVAR</sequence>
<feature type="transmembrane region" description="Helical" evidence="1">
    <location>
        <begin position="71"/>
        <end position="93"/>
    </location>
</feature>
<feature type="transmembrane region" description="Helical" evidence="1">
    <location>
        <begin position="133"/>
        <end position="157"/>
    </location>
</feature>
<organism evidence="2 3">
    <name type="scientific">Jiangella alkaliphila</name>
    <dbReference type="NCBI Taxonomy" id="419479"/>
    <lineage>
        <taxon>Bacteria</taxon>
        <taxon>Bacillati</taxon>
        <taxon>Actinomycetota</taxon>
        <taxon>Actinomycetes</taxon>
        <taxon>Jiangellales</taxon>
        <taxon>Jiangellaceae</taxon>
        <taxon>Jiangella</taxon>
    </lineage>
</organism>